<sequence length="180" mass="20919">MNKNLSKEIVKHIFANFGIIPSDFVNQDNLLSLISKEYLLDDTISFENENGNLLKNKIWGCQLSTNLQELKILVGDLSQDIYVKEYCMIIQLKDSPVYALYYSYSIHDILDNESVIAFSLDKQKWIECETYLQATFLAGMQQVKDIGFAWNKCSDYKSQHKAMINFIKYYSAMYEELNEG</sequence>
<accession>A0A6J5RHR6</accession>
<organism evidence="1">
    <name type="scientific">uncultured Caudovirales phage</name>
    <dbReference type="NCBI Taxonomy" id="2100421"/>
    <lineage>
        <taxon>Viruses</taxon>
        <taxon>Duplodnaviria</taxon>
        <taxon>Heunggongvirae</taxon>
        <taxon>Uroviricota</taxon>
        <taxon>Caudoviricetes</taxon>
        <taxon>Peduoviridae</taxon>
        <taxon>Maltschvirus</taxon>
        <taxon>Maltschvirus maltsch</taxon>
    </lineage>
</organism>
<protein>
    <submittedName>
        <fullName evidence="1">Uncharacterized protein</fullName>
    </submittedName>
</protein>
<evidence type="ECO:0000313" key="1">
    <source>
        <dbReference type="EMBL" id="CAB4197020.1"/>
    </source>
</evidence>
<proteinExistence type="predicted"/>
<name>A0A6J5RHR6_9CAUD</name>
<dbReference type="EMBL" id="LR797252">
    <property type="protein sequence ID" value="CAB4197020.1"/>
    <property type="molecule type" value="Genomic_DNA"/>
</dbReference>
<reference evidence="1" key="1">
    <citation type="submission" date="2020-05" db="EMBL/GenBank/DDBJ databases">
        <authorList>
            <person name="Chiriac C."/>
            <person name="Salcher M."/>
            <person name="Ghai R."/>
            <person name="Kavagutti S V."/>
        </authorList>
    </citation>
    <scope>NUCLEOTIDE SEQUENCE</scope>
</reference>
<gene>
    <name evidence="1" type="ORF">UFOVP1290_540</name>
</gene>